<accession>A0A196S548</accession>
<dbReference type="SUPFAM" id="SSF47216">
    <property type="entry name" value="Proteasome activator"/>
    <property type="match status" value="1"/>
</dbReference>
<dbReference type="EMBL" id="LXWW01000558">
    <property type="protein sequence ID" value="OAO12213.1"/>
    <property type="molecule type" value="Genomic_DNA"/>
</dbReference>
<dbReference type="Gene3D" id="1.20.120.180">
    <property type="entry name" value="Proteasome activator pa28, C-terminal domain"/>
    <property type="match status" value="1"/>
</dbReference>
<dbReference type="GO" id="GO:0005737">
    <property type="term" value="C:cytoplasm"/>
    <property type="evidence" value="ECO:0007669"/>
    <property type="project" value="TreeGrafter"/>
</dbReference>
<feature type="region of interest" description="Disordered" evidence="3">
    <location>
        <begin position="1"/>
        <end position="29"/>
    </location>
</feature>
<proteinExistence type="inferred from homology"/>
<evidence type="ECO:0000313" key="6">
    <source>
        <dbReference type="Proteomes" id="UP000078348"/>
    </source>
</evidence>
<evidence type="ECO:0000313" key="5">
    <source>
        <dbReference type="EMBL" id="OAO12213.1"/>
    </source>
</evidence>
<dbReference type="GO" id="GO:0008537">
    <property type="term" value="C:proteasome activator complex"/>
    <property type="evidence" value="ECO:0007669"/>
    <property type="project" value="InterPro"/>
</dbReference>
<dbReference type="Pfam" id="PF02252">
    <property type="entry name" value="PA28_C"/>
    <property type="match status" value="1"/>
</dbReference>
<comment type="caution">
    <text evidence="5">The sequence shown here is derived from an EMBL/GenBank/DDBJ whole genome shotgun (WGS) entry which is preliminary data.</text>
</comment>
<dbReference type="AlphaFoldDB" id="A0A196S548"/>
<dbReference type="Proteomes" id="UP000078348">
    <property type="component" value="Unassembled WGS sequence"/>
</dbReference>
<dbReference type="GO" id="GO:2000045">
    <property type="term" value="P:regulation of G1/S transition of mitotic cell cycle"/>
    <property type="evidence" value="ECO:0007669"/>
    <property type="project" value="TreeGrafter"/>
</dbReference>
<dbReference type="GO" id="GO:0005654">
    <property type="term" value="C:nucleoplasm"/>
    <property type="evidence" value="ECO:0007669"/>
    <property type="project" value="TreeGrafter"/>
</dbReference>
<dbReference type="STRING" id="478820.A0A196S548"/>
<feature type="domain" description="Proteasome activator PA28 C-terminal" evidence="4">
    <location>
        <begin position="153"/>
        <end position="288"/>
    </location>
</feature>
<dbReference type="OrthoDB" id="6591885at2759"/>
<dbReference type="FunFam" id="1.20.120.180:FF:000002">
    <property type="entry name" value="Proteasome activator complex subunit 1"/>
    <property type="match status" value="1"/>
</dbReference>
<keyword evidence="6" id="KW-1185">Reference proteome</keyword>
<organism evidence="5 6">
    <name type="scientific">Blastocystis sp. subtype 1 (strain ATCC 50177 / NandII)</name>
    <dbReference type="NCBI Taxonomy" id="478820"/>
    <lineage>
        <taxon>Eukaryota</taxon>
        <taxon>Sar</taxon>
        <taxon>Stramenopiles</taxon>
        <taxon>Bigyra</taxon>
        <taxon>Opalozoa</taxon>
        <taxon>Opalinata</taxon>
        <taxon>Blastocystidae</taxon>
        <taxon>Blastocystis</taxon>
    </lineage>
</organism>
<name>A0A196S548_BLAHN</name>
<evidence type="ECO:0000256" key="3">
    <source>
        <dbReference type="SAM" id="MobiDB-lite"/>
    </source>
</evidence>
<sequence>MEDESASPVSTVDKKPRVEERDSEEMDRVREKVKAINEDMIREGKDMFIKSVPEKIKELTEFIANEPLFHVPLAEVRRKVCVSEEEGEQCIKRVNRKLTKFYKKTDKVFAKWREENTSSCKELSESTGKDTKEAPAPILFYGKEDQFPINTVNLLKLLDYVKKQVSDAIPIFNAMQMWIILKLPRVEDGNNFGVSVQKDTIEALSDAQEQLRIISDNISMYYRTRGEAVSFMVRFSEIRDYIQAVMEIDESQFYSLKLYVKSLRNIYASIYDSTWKNIDNLQNPRHSTDSISSFF</sequence>
<reference evidence="5 6" key="1">
    <citation type="submission" date="2016-05" db="EMBL/GenBank/DDBJ databases">
        <title>Nuclear genome of Blastocystis sp. subtype 1 NandII.</title>
        <authorList>
            <person name="Gentekaki E."/>
            <person name="Curtis B."/>
            <person name="Stairs C."/>
            <person name="Eme L."/>
            <person name="Herman E."/>
            <person name="Klimes V."/>
            <person name="Arias M.C."/>
            <person name="Elias M."/>
            <person name="Hilliou F."/>
            <person name="Klute M."/>
            <person name="Malik S.-B."/>
            <person name="Pightling A."/>
            <person name="Rachubinski R."/>
            <person name="Salas D."/>
            <person name="Schlacht A."/>
            <person name="Suga H."/>
            <person name="Archibald J."/>
            <person name="Ball S.G."/>
            <person name="Clark G."/>
            <person name="Dacks J."/>
            <person name="Van Der Giezen M."/>
            <person name="Tsaousis A."/>
            <person name="Roger A."/>
        </authorList>
    </citation>
    <scope>NUCLEOTIDE SEQUENCE [LARGE SCALE GENOMIC DNA]</scope>
    <source>
        <strain evidence="6">ATCC 50177 / NandII</strain>
    </source>
</reference>
<evidence type="ECO:0000256" key="1">
    <source>
        <dbReference type="ARBA" id="ARBA00005883"/>
    </source>
</evidence>
<dbReference type="GO" id="GO:0061136">
    <property type="term" value="P:regulation of proteasomal protein catabolic process"/>
    <property type="evidence" value="ECO:0007669"/>
    <property type="project" value="TreeGrafter"/>
</dbReference>
<dbReference type="InterPro" id="IPR036252">
    <property type="entry name" value="Proteasome_activ_sf"/>
</dbReference>
<dbReference type="PANTHER" id="PTHR10660:SF2">
    <property type="entry name" value="LD45860P"/>
    <property type="match status" value="1"/>
</dbReference>
<keyword evidence="2 5" id="KW-0647">Proteasome</keyword>
<protein>
    <submittedName>
        <fullName evidence="5">Proteasome activator complex subunit 3</fullName>
    </submittedName>
</protein>
<dbReference type="PANTHER" id="PTHR10660">
    <property type="entry name" value="PROTEASOME REGULATOR PA28"/>
    <property type="match status" value="1"/>
</dbReference>
<dbReference type="InterPro" id="IPR009077">
    <property type="entry name" value="Proteasome_activ_PA28"/>
</dbReference>
<feature type="compositionally biased region" description="Basic and acidic residues" evidence="3">
    <location>
        <begin position="12"/>
        <end position="29"/>
    </location>
</feature>
<evidence type="ECO:0000259" key="4">
    <source>
        <dbReference type="Pfam" id="PF02252"/>
    </source>
</evidence>
<gene>
    <name evidence="5" type="ORF">AV274_6093</name>
</gene>
<evidence type="ECO:0000256" key="2">
    <source>
        <dbReference type="ARBA" id="ARBA00022942"/>
    </source>
</evidence>
<comment type="similarity">
    <text evidence="1">Belongs to the PA28 family.</text>
</comment>
<dbReference type="InterPro" id="IPR036997">
    <property type="entry name" value="PA28_C_sf"/>
</dbReference>
<dbReference type="GO" id="GO:0061133">
    <property type="term" value="F:endopeptidase activator activity"/>
    <property type="evidence" value="ECO:0007669"/>
    <property type="project" value="TreeGrafter"/>
</dbReference>
<dbReference type="InterPro" id="IPR003186">
    <property type="entry name" value="PA28_C"/>
</dbReference>